<dbReference type="InterPro" id="IPR050083">
    <property type="entry name" value="HtpX_protease"/>
</dbReference>
<keyword evidence="10" id="KW-0482">Metalloprotease</keyword>
<evidence type="ECO:0000256" key="11">
    <source>
        <dbReference type="ARBA" id="ARBA00023136"/>
    </source>
</evidence>
<keyword evidence="11 12" id="KW-0472">Membrane</keyword>
<keyword evidence="9 12" id="KW-1133">Transmembrane helix</keyword>
<evidence type="ECO:0000313" key="14">
    <source>
        <dbReference type="EMBL" id="MFI7443826.1"/>
    </source>
</evidence>
<evidence type="ECO:0000256" key="8">
    <source>
        <dbReference type="ARBA" id="ARBA00022833"/>
    </source>
</evidence>
<evidence type="ECO:0000256" key="3">
    <source>
        <dbReference type="ARBA" id="ARBA00022475"/>
    </source>
</evidence>
<proteinExistence type="predicted"/>
<evidence type="ECO:0000313" key="15">
    <source>
        <dbReference type="Proteomes" id="UP001612928"/>
    </source>
</evidence>
<keyword evidence="8" id="KW-0862">Zinc</keyword>
<dbReference type="PANTHER" id="PTHR43221">
    <property type="entry name" value="PROTEASE HTPX"/>
    <property type="match status" value="1"/>
</dbReference>
<feature type="transmembrane region" description="Helical" evidence="12">
    <location>
        <begin position="7"/>
        <end position="31"/>
    </location>
</feature>
<evidence type="ECO:0000259" key="13">
    <source>
        <dbReference type="Pfam" id="PF01435"/>
    </source>
</evidence>
<evidence type="ECO:0000256" key="6">
    <source>
        <dbReference type="ARBA" id="ARBA00022723"/>
    </source>
</evidence>
<dbReference type="EMBL" id="JBITMB010000007">
    <property type="protein sequence ID" value="MFI7443826.1"/>
    <property type="molecule type" value="Genomic_DNA"/>
</dbReference>
<evidence type="ECO:0000256" key="10">
    <source>
        <dbReference type="ARBA" id="ARBA00023049"/>
    </source>
</evidence>
<evidence type="ECO:0000256" key="12">
    <source>
        <dbReference type="SAM" id="Phobius"/>
    </source>
</evidence>
<evidence type="ECO:0000256" key="4">
    <source>
        <dbReference type="ARBA" id="ARBA00022670"/>
    </source>
</evidence>
<name>A0ABW8AAP3_9ACTN</name>
<accession>A0ABW8AAP3</accession>
<organism evidence="14 15">
    <name type="scientific">Nonomuraea indica</name>
    <dbReference type="NCBI Taxonomy" id="1581193"/>
    <lineage>
        <taxon>Bacteria</taxon>
        <taxon>Bacillati</taxon>
        <taxon>Actinomycetota</taxon>
        <taxon>Actinomycetes</taxon>
        <taxon>Streptosporangiales</taxon>
        <taxon>Streptosporangiaceae</taxon>
        <taxon>Nonomuraea</taxon>
    </lineage>
</organism>
<dbReference type="CDD" id="cd07328">
    <property type="entry name" value="M48_Ste24p_like"/>
    <property type="match status" value="1"/>
</dbReference>
<dbReference type="InterPro" id="IPR001915">
    <property type="entry name" value="Peptidase_M48"/>
</dbReference>
<evidence type="ECO:0000256" key="1">
    <source>
        <dbReference type="ARBA" id="ARBA00001947"/>
    </source>
</evidence>
<keyword evidence="3" id="KW-1003">Cell membrane</keyword>
<comment type="subcellular location">
    <subcellularLocation>
        <location evidence="2">Cell membrane</location>
        <topology evidence="2">Multi-pass membrane protein</topology>
    </subcellularLocation>
</comment>
<keyword evidence="7" id="KW-0378">Hydrolase</keyword>
<comment type="cofactor">
    <cofactor evidence="1">
        <name>Zn(2+)</name>
        <dbReference type="ChEBI" id="CHEBI:29105"/>
    </cofactor>
</comment>
<keyword evidence="15" id="KW-1185">Reference proteome</keyword>
<evidence type="ECO:0000256" key="9">
    <source>
        <dbReference type="ARBA" id="ARBA00022989"/>
    </source>
</evidence>
<gene>
    <name evidence="14" type="ORF">ACIBP5_27970</name>
</gene>
<keyword evidence="4" id="KW-0645">Protease</keyword>
<dbReference type="Gene3D" id="3.30.2010.10">
    <property type="entry name" value="Metalloproteases ('zincins'), catalytic domain"/>
    <property type="match status" value="1"/>
</dbReference>
<evidence type="ECO:0000256" key="2">
    <source>
        <dbReference type="ARBA" id="ARBA00004651"/>
    </source>
</evidence>
<comment type="caution">
    <text evidence="14">The sequence shown here is derived from an EMBL/GenBank/DDBJ whole genome shotgun (WGS) entry which is preliminary data.</text>
</comment>
<protein>
    <submittedName>
        <fullName evidence="14">M48 family metallopeptidase</fullName>
    </submittedName>
</protein>
<reference evidence="14 15" key="1">
    <citation type="submission" date="2024-10" db="EMBL/GenBank/DDBJ databases">
        <title>The Natural Products Discovery Center: Release of the First 8490 Sequenced Strains for Exploring Actinobacteria Biosynthetic Diversity.</title>
        <authorList>
            <person name="Kalkreuter E."/>
            <person name="Kautsar S.A."/>
            <person name="Yang D."/>
            <person name="Bader C.D."/>
            <person name="Teijaro C.N."/>
            <person name="Fluegel L."/>
            <person name="Davis C.M."/>
            <person name="Simpson J.R."/>
            <person name="Lauterbach L."/>
            <person name="Steele A.D."/>
            <person name="Gui C."/>
            <person name="Meng S."/>
            <person name="Li G."/>
            <person name="Viehrig K."/>
            <person name="Ye F."/>
            <person name="Su P."/>
            <person name="Kiefer A.F."/>
            <person name="Nichols A."/>
            <person name="Cepeda A.J."/>
            <person name="Yan W."/>
            <person name="Fan B."/>
            <person name="Jiang Y."/>
            <person name="Adhikari A."/>
            <person name="Zheng C.-J."/>
            <person name="Schuster L."/>
            <person name="Cowan T.M."/>
            <person name="Smanski M.J."/>
            <person name="Chevrette M.G."/>
            <person name="De Carvalho L.P.S."/>
            <person name="Shen B."/>
        </authorList>
    </citation>
    <scope>NUCLEOTIDE SEQUENCE [LARGE SCALE GENOMIC DNA]</scope>
    <source>
        <strain evidence="14 15">NPDC049503</strain>
    </source>
</reference>
<dbReference type="Pfam" id="PF01435">
    <property type="entry name" value="Peptidase_M48"/>
    <property type="match status" value="1"/>
</dbReference>
<dbReference type="Proteomes" id="UP001612928">
    <property type="component" value="Unassembled WGS sequence"/>
</dbReference>
<dbReference type="RefSeq" id="WP_397023996.1">
    <property type="nucleotide sequence ID" value="NZ_JBITMB010000007.1"/>
</dbReference>
<feature type="domain" description="Peptidase M48" evidence="13">
    <location>
        <begin position="122"/>
        <end position="305"/>
    </location>
</feature>
<dbReference type="PANTHER" id="PTHR43221:SF1">
    <property type="entry name" value="PROTEASE HTPX"/>
    <property type="match status" value="1"/>
</dbReference>
<evidence type="ECO:0000256" key="7">
    <source>
        <dbReference type="ARBA" id="ARBA00022801"/>
    </source>
</evidence>
<evidence type="ECO:0000256" key="5">
    <source>
        <dbReference type="ARBA" id="ARBA00022692"/>
    </source>
</evidence>
<sequence length="509" mass="54811">MTTALRAVLAFALLTGFYVLVGVVVGAAILADVLMAVSFHANLLREAVALNLAAALLVYALVMVSRRRAGEQPGVPVTREQEPVLWQTVEDLARRVRTAPPDEIRLVPEVNAAVSEDTRLLGLRATRRRLFIGLPLLQTLTMDEMRAVLGHELGHYSRAHTRLGAPVHRGRVALAAAVRGLAGHPVVRLPFTWYARLYLWVSQAVSRRQELEADALAVAIGGRQATAQALRRTEDMALAWTLYVRDYLSLAGTGGCRPVTVFNGFHALLNDPVRQAEIARLAGEPRESSPYDSHPPLADRLAAIELLPEPPQVPDPRPAQSLLRDPAGAAQAVETSIWTPEALTGLRPAPWEHIVAAATYASRNAEPLRDLALAGQRVVGASRPYLDAAFEAIARGRQAELTERLAELGWAAADDLLAGVLGRALEAVLIEHGQARWTLSWSGPPRLLFEDGEEVALAGYAAQVAADPSAVPGLRAWLGDLGVRHDYVPVAEAGRDPSPAGQGATATRR</sequence>
<keyword evidence="5 12" id="KW-0812">Transmembrane</keyword>
<keyword evidence="6" id="KW-0479">Metal-binding</keyword>